<proteinExistence type="inferred from homology"/>
<organism evidence="5 6">
    <name type="scientific">Thermococcus radiotolerans</name>
    <dbReference type="NCBI Taxonomy" id="187880"/>
    <lineage>
        <taxon>Archaea</taxon>
        <taxon>Methanobacteriati</taxon>
        <taxon>Methanobacteriota</taxon>
        <taxon>Thermococci</taxon>
        <taxon>Thermococcales</taxon>
        <taxon>Thermococcaceae</taxon>
        <taxon>Thermococcus</taxon>
    </lineage>
</organism>
<keyword evidence="2" id="KW-0119">Carbohydrate metabolism</keyword>
<dbReference type="SUPFAM" id="SSF88713">
    <property type="entry name" value="Glycoside hydrolase/deacetylase"/>
    <property type="match status" value="1"/>
</dbReference>
<dbReference type="PANTHER" id="PTHR41695:SF1">
    <property type="entry name" value="1,4-ALPHA-GLUCAN BRANCHING ENZYME TK1436"/>
    <property type="match status" value="1"/>
</dbReference>
<dbReference type="PANTHER" id="PTHR41695">
    <property type="entry name" value="1,4-ALPHA-GLUCAN BRANCHING ENZYME RV3031-RELATED"/>
    <property type="match status" value="1"/>
</dbReference>
<protein>
    <recommendedName>
        <fullName evidence="4">Glycoside hydrolase family 57 N-terminal domain-containing protein</fullName>
    </recommendedName>
</protein>
<evidence type="ECO:0000256" key="2">
    <source>
        <dbReference type="ARBA" id="ARBA00023277"/>
    </source>
</evidence>
<dbReference type="Pfam" id="PF03065">
    <property type="entry name" value="Glyco_hydro_57"/>
    <property type="match status" value="1"/>
</dbReference>
<dbReference type="Proteomes" id="UP000250085">
    <property type="component" value="Chromosome"/>
</dbReference>
<dbReference type="InterPro" id="IPR004300">
    <property type="entry name" value="Glyco_hydro_57_N"/>
</dbReference>
<dbReference type="Gene3D" id="3.20.110.20">
    <property type="match status" value="1"/>
</dbReference>
<dbReference type="GO" id="GO:0030979">
    <property type="term" value="P:alpha-glucan biosynthetic process"/>
    <property type="evidence" value="ECO:0007669"/>
    <property type="project" value="InterPro"/>
</dbReference>
<keyword evidence="6" id="KW-1185">Reference proteome</keyword>
<dbReference type="GO" id="GO:0003844">
    <property type="term" value="F:1,4-alpha-glucan branching enzyme activity"/>
    <property type="evidence" value="ECO:0007669"/>
    <property type="project" value="InterPro"/>
</dbReference>
<dbReference type="InterPro" id="IPR011330">
    <property type="entry name" value="Glyco_hydro/deAcase_b/a-brl"/>
</dbReference>
<feature type="domain" description="Glycoside hydrolase family 57 N-terminal" evidence="4">
    <location>
        <begin position="17"/>
        <end position="112"/>
    </location>
</feature>
<dbReference type="KEGG" id="trl:A3L10_06800"/>
<evidence type="ECO:0000259" key="4">
    <source>
        <dbReference type="Pfam" id="PF03065"/>
    </source>
</evidence>
<sequence>MIALLLHGNLQYAEIPKAKIGRVIERAYVPVLSALLKREIPFALNITGFTLELLPEDVLRLVREGIESGLVEITGTAYTHAILPLLPLDRAEAQIQRDREVKESLLEVSPRTGGRFSASSTSSTT</sequence>
<name>A0A2Z2N3B2_9EURY</name>
<evidence type="ECO:0000313" key="6">
    <source>
        <dbReference type="Proteomes" id="UP000250085"/>
    </source>
</evidence>
<dbReference type="EMBL" id="CP015106">
    <property type="protein sequence ID" value="ASJ14860.1"/>
    <property type="molecule type" value="Genomic_DNA"/>
</dbReference>
<reference evidence="5 6" key="1">
    <citation type="submission" date="2016-04" db="EMBL/GenBank/DDBJ databases">
        <title>Complete genome sequence of Thermococcus radiotolerans type strain EJ2.</title>
        <authorList>
            <person name="Oger P.M."/>
        </authorList>
    </citation>
    <scope>NUCLEOTIDE SEQUENCE [LARGE SCALE GENOMIC DNA]</scope>
    <source>
        <strain evidence="5 6">EJ2</strain>
    </source>
</reference>
<dbReference type="AlphaFoldDB" id="A0A2Z2N3B2"/>
<evidence type="ECO:0000313" key="5">
    <source>
        <dbReference type="EMBL" id="ASJ14860.1"/>
    </source>
</evidence>
<evidence type="ECO:0000256" key="3">
    <source>
        <dbReference type="SAM" id="MobiDB-lite"/>
    </source>
</evidence>
<accession>A0A2Z2N3B2</accession>
<feature type="region of interest" description="Disordered" evidence="3">
    <location>
        <begin position="106"/>
        <end position="125"/>
    </location>
</feature>
<comment type="similarity">
    <text evidence="1">Belongs to the glycosyl hydrolase 57 family.</text>
</comment>
<dbReference type="InterPro" id="IPR040042">
    <property type="entry name" value="Branching_enz_MT3115-like"/>
</dbReference>
<evidence type="ECO:0000256" key="1">
    <source>
        <dbReference type="ARBA" id="ARBA00006821"/>
    </source>
</evidence>
<gene>
    <name evidence="5" type="ORF">A3L10_06800</name>
</gene>